<name>W2SRI7_NECAM</name>
<proteinExistence type="predicted"/>
<evidence type="ECO:0000259" key="2">
    <source>
        <dbReference type="PROSITE" id="PS51020"/>
    </source>
</evidence>
<gene>
    <name evidence="3" type="ORF">NECAME_18944</name>
</gene>
<reference evidence="4" key="1">
    <citation type="journal article" date="2014" name="Nat. Genet.">
        <title>Genome of the human hookworm Necator americanus.</title>
        <authorList>
            <person name="Tang Y.T."/>
            <person name="Gao X."/>
            <person name="Rosa B.A."/>
            <person name="Abubucker S."/>
            <person name="Hallsworth-Pepin K."/>
            <person name="Martin J."/>
            <person name="Tyagi R."/>
            <person name="Heizer E."/>
            <person name="Zhang X."/>
            <person name="Bhonagiri-Palsikar V."/>
            <person name="Minx P."/>
            <person name="Warren W.C."/>
            <person name="Wang Q."/>
            <person name="Zhan B."/>
            <person name="Hotez P.J."/>
            <person name="Sternberg P.W."/>
            <person name="Dougall A."/>
            <person name="Gaze S.T."/>
            <person name="Mulvenna J."/>
            <person name="Sotillo J."/>
            <person name="Ranganathan S."/>
            <person name="Rabelo E.M."/>
            <person name="Wilson R.K."/>
            <person name="Felgner P.L."/>
            <person name="Bethony J."/>
            <person name="Hawdon J.M."/>
            <person name="Gasser R.B."/>
            <person name="Loukas A."/>
            <person name="Mitreva M."/>
        </authorList>
    </citation>
    <scope>NUCLEOTIDE SEQUENCE [LARGE SCALE GENOMIC DNA]</scope>
</reference>
<evidence type="ECO:0000256" key="1">
    <source>
        <dbReference type="ARBA" id="ARBA00022889"/>
    </source>
</evidence>
<dbReference type="GO" id="GO:0031012">
    <property type="term" value="C:extracellular matrix"/>
    <property type="evidence" value="ECO:0007669"/>
    <property type="project" value="TreeGrafter"/>
</dbReference>
<protein>
    <recommendedName>
        <fullName evidence="2">Spondin domain-containing protein</fullName>
    </recommendedName>
</protein>
<feature type="domain" description="Spondin" evidence="2">
    <location>
        <begin position="1"/>
        <end position="24"/>
    </location>
</feature>
<dbReference type="AlphaFoldDB" id="W2SRI7"/>
<dbReference type="InterPro" id="IPR036383">
    <property type="entry name" value="TSP1_rpt_sf"/>
</dbReference>
<evidence type="ECO:0000313" key="3">
    <source>
        <dbReference type="EMBL" id="ETN72240.1"/>
    </source>
</evidence>
<dbReference type="InterPro" id="IPR000884">
    <property type="entry name" value="TSP1_rpt"/>
</dbReference>
<keyword evidence="4" id="KW-1185">Reference proteome</keyword>
<sequence length="110" mass="12702">SPNSPQEPRVPVKWITTKDDPLSPFYSTTTDVIPPLAKLILKRTEVIPMRCLADDEYQREAFNITNTSEDEEYKDRRECLMSNWGSWSLCSATCGKGIRMRSRVFVFPIK</sequence>
<dbReference type="OrthoDB" id="347314at2759"/>
<dbReference type="Pfam" id="PF00090">
    <property type="entry name" value="TSP_1"/>
    <property type="match status" value="1"/>
</dbReference>
<feature type="non-terminal residue" evidence="3">
    <location>
        <position position="110"/>
    </location>
</feature>
<dbReference type="PANTHER" id="PTHR11311">
    <property type="entry name" value="SPONDIN"/>
    <property type="match status" value="1"/>
</dbReference>
<dbReference type="GO" id="GO:0007155">
    <property type="term" value="P:cell adhesion"/>
    <property type="evidence" value="ECO:0007669"/>
    <property type="project" value="UniProtKB-KW"/>
</dbReference>
<keyword evidence="1" id="KW-0130">Cell adhesion</keyword>
<dbReference type="InterPro" id="IPR051418">
    <property type="entry name" value="Spondin/Thrombospondin_T1"/>
</dbReference>
<dbReference type="Gene3D" id="2.20.100.10">
    <property type="entry name" value="Thrombospondin type-1 (TSP1) repeat"/>
    <property type="match status" value="1"/>
</dbReference>
<accession>W2SRI7</accession>
<organism evidence="3 4">
    <name type="scientific">Necator americanus</name>
    <name type="common">Human hookworm</name>
    <dbReference type="NCBI Taxonomy" id="51031"/>
    <lineage>
        <taxon>Eukaryota</taxon>
        <taxon>Metazoa</taxon>
        <taxon>Ecdysozoa</taxon>
        <taxon>Nematoda</taxon>
        <taxon>Chromadorea</taxon>
        <taxon>Rhabditida</taxon>
        <taxon>Rhabditina</taxon>
        <taxon>Rhabditomorpha</taxon>
        <taxon>Strongyloidea</taxon>
        <taxon>Ancylostomatidae</taxon>
        <taxon>Bunostominae</taxon>
        <taxon>Necator</taxon>
    </lineage>
</organism>
<dbReference type="SUPFAM" id="SSF82895">
    <property type="entry name" value="TSP-1 type 1 repeat"/>
    <property type="match status" value="1"/>
</dbReference>
<evidence type="ECO:0000313" key="4">
    <source>
        <dbReference type="Proteomes" id="UP000053676"/>
    </source>
</evidence>
<dbReference type="PANTHER" id="PTHR11311:SF16">
    <property type="entry name" value="SPONDIN-1"/>
    <property type="match status" value="1"/>
</dbReference>
<dbReference type="PROSITE" id="PS50092">
    <property type="entry name" value="TSP1"/>
    <property type="match status" value="1"/>
</dbReference>
<feature type="non-terminal residue" evidence="3">
    <location>
        <position position="1"/>
    </location>
</feature>
<dbReference type="PROSITE" id="PS51020">
    <property type="entry name" value="SPONDIN"/>
    <property type="match status" value="1"/>
</dbReference>
<dbReference type="EMBL" id="KI665051">
    <property type="protein sequence ID" value="ETN72240.1"/>
    <property type="molecule type" value="Genomic_DNA"/>
</dbReference>
<dbReference type="InterPro" id="IPR009465">
    <property type="entry name" value="Spondin_N"/>
</dbReference>
<dbReference type="KEGG" id="nai:NECAME_18944"/>
<dbReference type="OMA" id="RRECLMT"/>
<dbReference type="STRING" id="51031.W2SRI7"/>
<dbReference type="Proteomes" id="UP000053676">
    <property type="component" value="Unassembled WGS sequence"/>
</dbReference>